<feature type="transmembrane region" description="Helical" evidence="8">
    <location>
        <begin position="268"/>
        <end position="286"/>
    </location>
</feature>
<name>A0ABR8LV14_9FLAO</name>
<gene>
    <name evidence="9" type="ORF">IEG06_07145</name>
</gene>
<dbReference type="EMBL" id="JACXXH010000003">
    <property type="protein sequence ID" value="MBD3863223.1"/>
    <property type="molecule type" value="Genomic_DNA"/>
</dbReference>
<feature type="transmembrane region" description="Helical" evidence="8">
    <location>
        <begin position="199"/>
        <end position="218"/>
    </location>
</feature>
<evidence type="ECO:0000256" key="4">
    <source>
        <dbReference type="ARBA" id="ARBA00022692"/>
    </source>
</evidence>
<keyword evidence="4 8" id="KW-0812">Transmembrane</keyword>
<evidence type="ECO:0000313" key="10">
    <source>
        <dbReference type="Proteomes" id="UP000627521"/>
    </source>
</evidence>
<dbReference type="RefSeq" id="WP_191099592.1">
    <property type="nucleotide sequence ID" value="NZ_JACXXF010000003.1"/>
</dbReference>
<evidence type="ECO:0000256" key="5">
    <source>
        <dbReference type="ARBA" id="ARBA00022989"/>
    </source>
</evidence>
<feature type="transmembrane region" description="Helical" evidence="8">
    <location>
        <begin position="352"/>
        <end position="373"/>
    </location>
</feature>
<feature type="transmembrane region" description="Helical" evidence="8">
    <location>
        <begin position="52"/>
        <end position="74"/>
    </location>
</feature>
<evidence type="ECO:0000256" key="1">
    <source>
        <dbReference type="ARBA" id="ARBA00004651"/>
    </source>
</evidence>
<evidence type="ECO:0000256" key="3">
    <source>
        <dbReference type="ARBA" id="ARBA00022475"/>
    </source>
</evidence>
<keyword evidence="6" id="KW-0406">Ion transport</keyword>
<organism evidence="9 10">
    <name type="scientific">Olleya marilimosa</name>
    <dbReference type="NCBI Taxonomy" id="272164"/>
    <lineage>
        <taxon>Bacteria</taxon>
        <taxon>Pseudomonadati</taxon>
        <taxon>Bacteroidota</taxon>
        <taxon>Flavobacteriia</taxon>
        <taxon>Flavobacteriales</taxon>
        <taxon>Flavobacteriaceae</taxon>
    </lineage>
</organism>
<sequence>MKLSFNQTAKKYALVKKSWTPQQNLFYGFLTYIALGFILLCLPIFQKQSASILDHLFIATSAVSTTGLVTVSIFDTYNIFGQFIIMVLVQLGGIGYLSFTTYMILSTTRKITLWHKKILSTEFTLPNTIKITDFLKSVVLFTLIMESIGAILFFIAFKAQGMPTFEAIWSSVFHSISSFCTAGFSLFNNSFMDYVDNNFVNFIISMLAICGSLGFIVITDFGLKIKNKSHKVSFTTKIIIYGFLMLLTFGTAFFYFEPSIVNYHSDSRFIAAFFQCMSAMTTVGFNTVDFGYFTQAMMLICIFLMYIGASPSGTAGGIKITTLTAVFAVMKSRLTGSKTVTFLGRQIPFERLYIATSAFIFYTIIILIGTFLITLTNDFKFEEILFEVSSALGTVGLSTGITGDLNTGGKLIIIALMFIGRLGVLTFGLAIWSRQRQQEKPNVIKEDIAV</sequence>
<comment type="caution">
    <text evidence="9">The sequence shown here is derived from an EMBL/GenBank/DDBJ whole genome shotgun (WGS) entry which is preliminary data.</text>
</comment>
<keyword evidence="5 8" id="KW-1133">Transmembrane helix</keyword>
<evidence type="ECO:0000256" key="7">
    <source>
        <dbReference type="ARBA" id="ARBA00023136"/>
    </source>
</evidence>
<protein>
    <submittedName>
        <fullName evidence="9">Potassium transporter TrkH</fullName>
    </submittedName>
</protein>
<feature type="transmembrane region" description="Helical" evidence="8">
    <location>
        <begin position="238"/>
        <end position="256"/>
    </location>
</feature>
<accession>A0ABR8LV14</accession>
<keyword evidence="3" id="KW-1003">Cell membrane</keyword>
<feature type="transmembrane region" description="Helical" evidence="8">
    <location>
        <begin position="80"/>
        <end position="105"/>
    </location>
</feature>
<keyword evidence="7 8" id="KW-0472">Membrane</keyword>
<comment type="subcellular location">
    <subcellularLocation>
        <location evidence="1">Cell membrane</location>
        <topology evidence="1">Multi-pass membrane protein</topology>
    </subcellularLocation>
</comment>
<dbReference type="InterPro" id="IPR003445">
    <property type="entry name" value="Cat_transpt"/>
</dbReference>
<dbReference type="PANTHER" id="PTHR32024">
    <property type="entry name" value="TRK SYSTEM POTASSIUM UPTAKE PROTEIN TRKG-RELATED"/>
    <property type="match status" value="1"/>
</dbReference>
<evidence type="ECO:0000256" key="6">
    <source>
        <dbReference type="ARBA" id="ARBA00023065"/>
    </source>
</evidence>
<dbReference type="Proteomes" id="UP000627521">
    <property type="component" value="Unassembled WGS sequence"/>
</dbReference>
<keyword evidence="2" id="KW-0813">Transport</keyword>
<evidence type="ECO:0000256" key="2">
    <source>
        <dbReference type="ARBA" id="ARBA00022448"/>
    </source>
</evidence>
<reference evidence="9 10" key="1">
    <citation type="submission" date="2020-09" db="EMBL/GenBank/DDBJ databases">
        <title>Bacillus nautilus sp. nov., Chryseoglobus crepusculi sp. nov, and Psychrobacter noctis sp. nov., isolated from deep-sea sponges from the equatorial Atlantic.</title>
        <authorList>
            <person name="Stennett H.L."/>
            <person name="Williams S.E."/>
        </authorList>
    </citation>
    <scope>NUCLEOTIDE SEQUENCE [LARGE SCALE GENOMIC DNA]</scope>
    <source>
        <strain evidence="9 10">28M-24</strain>
    </source>
</reference>
<proteinExistence type="predicted"/>
<keyword evidence="10" id="KW-1185">Reference proteome</keyword>
<feature type="transmembrane region" description="Helical" evidence="8">
    <location>
        <begin position="292"/>
        <end position="309"/>
    </location>
</feature>
<feature type="transmembrane region" description="Helical" evidence="8">
    <location>
        <begin position="25"/>
        <end position="45"/>
    </location>
</feature>
<evidence type="ECO:0000313" key="9">
    <source>
        <dbReference type="EMBL" id="MBD3863223.1"/>
    </source>
</evidence>
<feature type="transmembrane region" description="Helical" evidence="8">
    <location>
        <begin position="168"/>
        <end position="187"/>
    </location>
</feature>
<dbReference type="Pfam" id="PF02386">
    <property type="entry name" value="TrkH"/>
    <property type="match status" value="1"/>
</dbReference>
<evidence type="ECO:0000256" key="8">
    <source>
        <dbReference type="SAM" id="Phobius"/>
    </source>
</evidence>
<feature type="transmembrane region" description="Helical" evidence="8">
    <location>
        <begin position="138"/>
        <end position="156"/>
    </location>
</feature>
<feature type="transmembrane region" description="Helical" evidence="8">
    <location>
        <begin position="411"/>
        <end position="432"/>
    </location>
</feature>
<dbReference type="PANTHER" id="PTHR32024:SF1">
    <property type="entry name" value="KTR SYSTEM POTASSIUM UPTAKE PROTEIN B"/>
    <property type="match status" value="1"/>
</dbReference>